<proteinExistence type="predicted"/>
<keyword evidence="2" id="KW-1185">Reference proteome</keyword>
<gene>
    <name evidence="1" type="ORF">CFP56_024446</name>
</gene>
<organism evidence="1 2">
    <name type="scientific">Quercus suber</name>
    <name type="common">Cork oak</name>
    <dbReference type="NCBI Taxonomy" id="58331"/>
    <lineage>
        <taxon>Eukaryota</taxon>
        <taxon>Viridiplantae</taxon>
        <taxon>Streptophyta</taxon>
        <taxon>Embryophyta</taxon>
        <taxon>Tracheophyta</taxon>
        <taxon>Spermatophyta</taxon>
        <taxon>Magnoliopsida</taxon>
        <taxon>eudicotyledons</taxon>
        <taxon>Gunneridae</taxon>
        <taxon>Pentapetalae</taxon>
        <taxon>rosids</taxon>
        <taxon>fabids</taxon>
        <taxon>Fagales</taxon>
        <taxon>Fagaceae</taxon>
        <taxon>Quercus</taxon>
    </lineage>
</organism>
<dbReference type="EMBL" id="PKMF04000038">
    <property type="protein sequence ID" value="KAK7856225.1"/>
    <property type="molecule type" value="Genomic_DNA"/>
</dbReference>
<accession>A0AAW0LXW4</accession>
<comment type="caution">
    <text evidence="1">The sequence shown here is derived from an EMBL/GenBank/DDBJ whole genome shotgun (WGS) entry which is preliminary data.</text>
</comment>
<sequence length="61" mass="6759">MTKGFNGFSSFQGKRVISQVALPIVIGDTSSSPSPEFGTIPEQVTLALVKFRKRIMPERLY</sequence>
<reference evidence="1 2" key="1">
    <citation type="journal article" date="2018" name="Sci. Data">
        <title>The draft genome sequence of cork oak.</title>
        <authorList>
            <person name="Ramos A.M."/>
            <person name="Usie A."/>
            <person name="Barbosa P."/>
            <person name="Barros P.M."/>
            <person name="Capote T."/>
            <person name="Chaves I."/>
            <person name="Simoes F."/>
            <person name="Abreu I."/>
            <person name="Carrasquinho I."/>
            <person name="Faro C."/>
            <person name="Guimaraes J.B."/>
            <person name="Mendonca D."/>
            <person name="Nobrega F."/>
            <person name="Rodrigues L."/>
            <person name="Saibo N.J.M."/>
            <person name="Varela M.C."/>
            <person name="Egas C."/>
            <person name="Matos J."/>
            <person name="Miguel C.M."/>
            <person name="Oliveira M.M."/>
            <person name="Ricardo C.P."/>
            <person name="Goncalves S."/>
        </authorList>
    </citation>
    <scope>NUCLEOTIDE SEQUENCE [LARGE SCALE GENOMIC DNA]</scope>
    <source>
        <strain evidence="2">cv. HL8</strain>
    </source>
</reference>
<evidence type="ECO:0000313" key="1">
    <source>
        <dbReference type="EMBL" id="KAK7856225.1"/>
    </source>
</evidence>
<name>A0AAW0LXW4_QUESU</name>
<dbReference type="AlphaFoldDB" id="A0AAW0LXW4"/>
<evidence type="ECO:0000313" key="2">
    <source>
        <dbReference type="Proteomes" id="UP000237347"/>
    </source>
</evidence>
<dbReference type="Proteomes" id="UP000237347">
    <property type="component" value="Unassembled WGS sequence"/>
</dbReference>
<protein>
    <submittedName>
        <fullName evidence="1">Uncharacterized protein</fullName>
    </submittedName>
</protein>